<dbReference type="Proteomes" id="UP000239504">
    <property type="component" value="Unassembled WGS sequence"/>
</dbReference>
<feature type="chain" id="PRO_5015430584" description="TonB-dependent receptor" evidence="5">
    <location>
        <begin position="37"/>
        <end position="958"/>
    </location>
</feature>
<proteinExistence type="inferred from homology"/>
<evidence type="ECO:0000259" key="7">
    <source>
        <dbReference type="Pfam" id="PF07715"/>
    </source>
</evidence>
<accession>A0A2S7K558</accession>
<evidence type="ECO:0008006" key="10">
    <source>
        <dbReference type="Google" id="ProtNLM"/>
    </source>
</evidence>
<evidence type="ECO:0000256" key="1">
    <source>
        <dbReference type="ARBA" id="ARBA00004442"/>
    </source>
</evidence>
<keyword evidence="2 4" id="KW-0472">Membrane</keyword>
<keyword evidence="9" id="KW-1185">Reference proteome</keyword>
<feature type="domain" description="TonB-dependent receptor-like beta-barrel" evidence="6">
    <location>
        <begin position="381"/>
        <end position="916"/>
    </location>
</feature>
<keyword evidence="5" id="KW-0732">Signal</keyword>
<evidence type="ECO:0000259" key="6">
    <source>
        <dbReference type="Pfam" id="PF00593"/>
    </source>
</evidence>
<dbReference type="InterPro" id="IPR036942">
    <property type="entry name" value="Beta-barrel_TonB_sf"/>
</dbReference>
<feature type="signal peptide" evidence="5">
    <location>
        <begin position="1"/>
        <end position="36"/>
    </location>
</feature>
<feature type="domain" description="TonB-dependent receptor plug" evidence="7">
    <location>
        <begin position="64"/>
        <end position="180"/>
    </location>
</feature>
<comment type="caution">
    <text evidence="8">The sequence shown here is derived from an EMBL/GenBank/DDBJ whole genome shotgun (WGS) entry which is preliminary data.</text>
</comment>
<dbReference type="EMBL" id="PJCH01000006">
    <property type="protein sequence ID" value="PQA87645.1"/>
    <property type="molecule type" value="Genomic_DNA"/>
</dbReference>
<evidence type="ECO:0000256" key="5">
    <source>
        <dbReference type="SAM" id="SignalP"/>
    </source>
</evidence>
<dbReference type="RefSeq" id="WP_104830183.1">
    <property type="nucleotide sequence ID" value="NZ_PJCH01000006.1"/>
</dbReference>
<protein>
    <recommendedName>
        <fullName evidence="10">TonB-dependent receptor</fullName>
    </recommendedName>
</protein>
<dbReference type="InterPro" id="IPR037066">
    <property type="entry name" value="Plug_dom_sf"/>
</dbReference>
<dbReference type="GO" id="GO:0009279">
    <property type="term" value="C:cell outer membrane"/>
    <property type="evidence" value="ECO:0007669"/>
    <property type="project" value="UniProtKB-SubCell"/>
</dbReference>
<sequence>MQGSNHYRTLRSQRRLSLLLGSASAVSIIALTPVYAQDDESDENRDVVTVTGTRIQGIDPVGSEVLTVGGDDIAKSRYSSTADLLRKVPQVLSFGGNEGRAGGAGFQGDVVNVSYANSPNLRGLGTAATLSLVNGHRTPAVGPNSDIFEPDTVPSIALSQIQIVADGASAIYGSDAVTGVMNYIMREPFDGAQVSGRVGFADDHMDWKAAVMLGKTWDTGGIMVAYEHIDREALAASDRPKLYNDDFSEYGGDGLSLATAPGNILTPSGYMGIPAGSSTTLTLSDLLASPNTQSRWTNTDALPAIDSNSFVAKFNQELAPGFELYGDGIFYRRNITIRQTPYDTLAGPLVVPVTNPYHPCNNGGSANGITCPDPVTVQYNFFGDLGPHLRDGYEQTWNGTAGFRFDLPMPDWTGDVYFSYGKAKNSVRTDDGGTARGTLPNVLAGDFGAIPAFNPFCDGTPGCNDQATLDYLDSWSTTNYWFKRKMVSGSFTGPLFSITGGDVRLAIGGEHYRDRFDSFNISGASQVVTEGVHSLNGRNVSAAFGELYVPLVGDANSMPGIVSLELTAAGRYENYSDFGDSLNPKFGVNWEPFEDFVIHASFGKSFRAPVLSSNNPNAQAGTYTRFPIDTMLIDPSLGYMGAPGFTTPTYIIGGNGTLGPEKAKTYSAGFEWTPSDVDGLTLSMNYYRIDYTGKIDYPAFNVGPLAALNTPSLSPFVFLNPGAFSTSTLSQAEFDALIDALNNGTAQPAFSPYDTVDRLTIGPAPSPGPGGTIAIIDARRNNIGVVKTSGLDFTAYYNFAAQNIDWTVGAVATYVLKYDEAIAPGAPIEDRVNYFGGPLKFAARGEVTADLGEVQTSLYLNFANAYHIERRFIPAAAPDEYLDIDAFATLDFSITYSPDATGLLNGLDMTFSVENVFDSDPPLVLNATGGANFPGLQYDNSRNSPLGRVLSIQISKAF</sequence>
<comment type="subcellular location">
    <subcellularLocation>
        <location evidence="1 4">Cell outer membrane</location>
    </subcellularLocation>
</comment>
<keyword evidence="4" id="KW-0798">TonB box</keyword>
<dbReference type="InterPro" id="IPR012910">
    <property type="entry name" value="Plug_dom"/>
</dbReference>
<evidence type="ECO:0000313" key="8">
    <source>
        <dbReference type="EMBL" id="PQA87645.1"/>
    </source>
</evidence>
<dbReference type="Gene3D" id="2.40.170.20">
    <property type="entry name" value="TonB-dependent receptor, beta-barrel domain"/>
    <property type="match status" value="1"/>
</dbReference>
<dbReference type="PANTHER" id="PTHR47234:SF2">
    <property type="entry name" value="TONB-DEPENDENT RECEPTOR"/>
    <property type="match status" value="1"/>
</dbReference>
<name>A0A2S7K558_9PROT</name>
<dbReference type="Pfam" id="PF00593">
    <property type="entry name" value="TonB_dep_Rec_b-barrel"/>
    <property type="match status" value="1"/>
</dbReference>
<evidence type="ECO:0000313" key="9">
    <source>
        <dbReference type="Proteomes" id="UP000239504"/>
    </source>
</evidence>
<reference evidence="8 9" key="1">
    <citation type="submission" date="2017-12" db="EMBL/GenBank/DDBJ databases">
        <authorList>
            <person name="Hurst M.R.H."/>
        </authorList>
    </citation>
    <scope>NUCLEOTIDE SEQUENCE [LARGE SCALE GENOMIC DNA]</scope>
    <source>
        <strain evidence="8 9">SY-3-19</strain>
    </source>
</reference>
<comment type="similarity">
    <text evidence="4">Belongs to the TonB-dependent receptor family.</text>
</comment>
<dbReference type="OrthoDB" id="7051241at2"/>
<organism evidence="8 9">
    <name type="scientific">Hyphococcus luteus</name>
    <dbReference type="NCBI Taxonomy" id="2058213"/>
    <lineage>
        <taxon>Bacteria</taxon>
        <taxon>Pseudomonadati</taxon>
        <taxon>Pseudomonadota</taxon>
        <taxon>Alphaproteobacteria</taxon>
        <taxon>Parvularculales</taxon>
        <taxon>Parvularculaceae</taxon>
        <taxon>Hyphococcus</taxon>
    </lineage>
</organism>
<gene>
    <name evidence="8" type="ORF">CW354_11250</name>
</gene>
<dbReference type="AlphaFoldDB" id="A0A2S7K558"/>
<keyword evidence="3" id="KW-0998">Cell outer membrane</keyword>
<dbReference type="Gene3D" id="2.170.130.10">
    <property type="entry name" value="TonB-dependent receptor, plug domain"/>
    <property type="match status" value="1"/>
</dbReference>
<evidence type="ECO:0000256" key="2">
    <source>
        <dbReference type="ARBA" id="ARBA00023136"/>
    </source>
</evidence>
<dbReference type="Pfam" id="PF07715">
    <property type="entry name" value="Plug"/>
    <property type="match status" value="1"/>
</dbReference>
<dbReference type="InterPro" id="IPR000531">
    <property type="entry name" value="Beta-barrel_TonB"/>
</dbReference>
<evidence type="ECO:0000256" key="4">
    <source>
        <dbReference type="RuleBase" id="RU003357"/>
    </source>
</evidence>
<dbReference type="PANTHER" id="PTHR47234">
    <property type="match status" value="1"/>
</dbReference>
<evidence type="ECO:0000256" key="3">
    <source>
        <dbReference type="ARBA" id="ARBA00023237"/>
    </source>
</evidence>
<dbReference type="SUPFAM" id="SSF56935">
    <property type="entry name" value="Porins"/>
    <property type="match status" value="1"/>
</dbReference>